<dbReference type="InterPro" id="IPR001680">
    <property type="entry name" value="WD40_rpt"/>
</dbReference>
<dbReference type="Pfam" id="PF23419">
    <property type="entry name" value="WD40_RFWD3"/>
    <property type="match status" value="1"/>
</dbReference>
<protein>
    <recommendedName>
        <fullName evidence="5">RING-type E3 ubiquitin transferase</fullName>
        <ecNumber evidence="5">2.3.2.27</ecNumber>
    </recommendedName>
</protein>
<dbReference type="InterPro" id="IPR015943">
    <property type="entry name" value="WD40/YVTN_repeat-like_dom_sf"/>
</dbReference>
<gene>
    <name evidence="21" type="ORF">PSYICH_LOCUS146</name>
</gene>
<keyword evidence="6" id="KW-0963">Cytoplasm</keyword>
<dbReference type="OrthoDB" id="5600418at2759"/>
<accession>A0A9P0G4F1</accession>
<evidence type="ECO:0000313" key="21">
    <source>
        <dbReference type="EMBL" id="CAH1099573.1"/>
    </source>
</evidence>
<keyword evidence="8" id="KW-0808">Transferase</keyword>
<evidence type="ECO:0000259" key="20">
    <source>
        <dbReference type="PROSITE" id="PS50089"/>
    </source>
</evidence>
<evidence type="ECO:0000256" key="6">
    <source>
        <dbReference type="ARBA" id="ARBA00022490"/>
    </source>
</evidence>
<organism evidence="21 22">
    <name type="scientific">Psylliodes chrysocephalus</name>
    <dbReference type="NCBI Taxonomy" id="3402493"/>
    <lineage>
        <taxon>Eukaryota</taxon>
        <taxon>Metazoa</taxon>
        <taxon>Ecdysozoa</taxon>
        <taxon>Arthropoda</taxon>
        <taxon>Hexapoda</taxon>
        <taxon>Insecta</taxon>
        <taxon>Pterygota</taxon>
        <taxon>Neoptera</taxon>
        <taxon>Endopterygota</taxon>
        <taxon>Coleoptera</taxon>
        <taxon>Polyphaga</taxon>
        <taxon>Cucujiformia</taxon>
        <taxon>Chrysomeloidea</taxon>
        <taxon>Chrysomelidae</taxon>
        <taxon>Galerucinae</taxon>
        <taxon>Alticini</taxon>
        <taxon>Psylliodes</taxon>
    </lineage>
</organism>
<keyword evidence="22" id="KW-1185">Reference proteome</keyword>
<dbReference type="InterPro" id="IPR037381">
    <property type="entry name" value="RFWD3"/>
</dbReference>
<dbReference type="InterPro" id="IPR036322">
    <property type="entry name" value="WD40_repeat_dom_sf"/>
</dbReference>
<dbReference type="InterPro" id="IPR013083">
    <property type="entry name" value="Znf_RING/FYVE/PHD"/>
</dbReference>
<dbReference type="SMART" id="SM00184">
    <property type="entry name" value="RING"/>
    <property type="match status" value="1"/>
</dbReference>
<dbReference type="SMART" id="SM00320">
    <property type="entry name" value="WD40"/>
    <property type="match status" value="2"/>
</dbReference>
<reference evidence="21" key="1">
    <citation type="submission" date="2022-01" db="EMBL/GenBank/DDBJ databases">
        <authorList>
            <person name="King R."/>
        </authorList>
    </citation>
    <scope>NUCLEOTIDE SEQUENCE</scope>
</reference>
<dbReference type="GO" id="GO:0016605">
    <property type="term" value="C:PML body"/>
    <property type="evidence" value="ECO:0007669"/>
    <property type="project" value="UniProtKB-SubCell"/>
</dbReference>
<keyword evidence="7" id="KW-0853">WD repeat</keyword>
<dbReference type="InterPro" id="IPR001841">
    <property type="entry name" value="Znf_RING"/>
</dbReference>
<evidence type="ECO:0000256" key="3">
    <source>
        <dbReference type="ARBA" id="ARBA00004496"/>
    </source>
</evidence>
<feature type="compositionally biased region" description="Polar residues" evidence="19">
    <location>
        <begin position="52"/>
        <end position="78"/>
    </location>
</feature>
<dbReference type="EMBL" id="OV651813">
    <property type="protein sequence ID" value="CAH1099573.1"/>
    <property type="molecule type" value="Genomic_DNA"/>
</dbReference>
<evidence type="ECO:0000256" key="17">
    <source>
        <dbReference type="PROSITE-ProRule" id="PRU00175"/>
    </source>
</evidence>
<dbReference type="AlphaFoldDB" id="A0A9P0G4F1"/>
<dbReference type="Gene3D" id="3.30.40.10">
    <property type="entry name" value="Zinc/RING finger domain, C3HC4 (zinc finger)"/>
    <property type="match status" value="1"/>
</dbReference>
<dbReference type="SUPFAM" id="SSF50978">
    <property type="entry name" value="WD40 repeat-like"/>
    <property type="match status" value="1"/>
</dbReference>
<keyword evidence="16" id="KW-0539">Nucleus</keyword>
<dbReference type="PANTHER" id="PTHR16047">
    <property type="entry name" value="RFWD3 PROTEIN"/>
    <property type="match status" value="1"/>
</dbReference>
<comment type="pathway">
    <text evidence="4">Protein modification; protein ubiquitination.</text>
</comment>
<evidence type="ECO:0000256" key="8">
    <source>
        <dbReference type="ARBA" id="ARBA00022679"/>
    </source>
</evidence>
<name>A0A9P0G4F1_9CUCU</name>
<evidence type="ECO:0000256" key="10">
    <source>
        <dbReference type="ARBA" id="ARBA00022737"/>
    </source>
</evidence>
<evidence type="ECO:0000256" key="13">
    <source>
        <dbReference type="ARBA" id="ARBA00022786"/>
    </source>
</evidence>
<evidence type="ECO:0000256" key="9">
    <source>
        <dbReference type="ARBA" id="ARBA00022723"/>
    </source>
</evidence>
<evidence type="ECO:0000256" key="11">
    <source>
        <dbReference type="ARBA" id="ARBA00022763"/>
    </source>
</evidence>
<keyword evidence="14" id="KW-0862">Zinc</keyword>
<keyword evidence="15" id="KW-0234">DNA repair</keyword>
<dbReference type="InterPro" id="IPR017907">
    <property type="entry name" value="Znf_RING_CS"/>
</dbReference>
<dbReference type="SUPFAM" id="SSF57850">
    <property type="entry name" value="RING/U-box"/>
    <property type="match status" value="1"/>
</dbReference>
<keyword evidence="18" id="KW-0175">Coiled coil</keyword>
<evidence type="ECO:0000256" key="1">
    <source>
        <dbReference type="ARBA" id="ARBA00000900"/>
    </source>
</evidence>
<proteinExistence type="predicted"/>
<keyword evidence="13" id="KW-0833">Ubl conjugation pathway</keyword>
<evidence type="ECO:0000256" key="14">
    <source>
        <dbReference type="ARBA" id="ARBA00022833"/>
    </source>
</evidence>
<dbReference type="InterPro" id="IPR056527">
    <property type="entry name" value="WD40_RFWD3"/>
</dbReference>
<keyword evidence="12 17" id="KW-0863">Zinc-finger</keyword>
<keyword evidence="10" id="KW-0677">Repeat</keyword>
<dbReference type="GO" id="GO:0008270">
    <property type="term" value="F:zinc ion binding"/>
    <property type="evidence" value="ECO:0007669"/>
    <property type="project" value="UniProtKB-KW"/>
</dbReference>
<evidence type="ECO:0000256" key="4">
    <source>
        <dbReference type="ARBA" id="ARBA00004906"/>
    </source>
</evidence>
<evidence type="ECO:0000256" key="2">
    <source>
        <dbReference type="ARBA" id="ARBA00004322"/>
    </source>
</evidence>
<comment type="subcellular location">
    <subcellularLocation>
        <location evidence="3">Cytoplasm</location>
    </subcellularLocation>
    <subcellularLocation>
        <location evidence="2">Nucleus</location>
        <location evidence="2">PML body</location>
    </subcellularLocation>
</comment>
<dbReference type="CDD" id="cd16450">
    <property type="entry name" value="mRING-C3HGC3_RFWD3"/>
    <property type="match status" value="1"/>
</dbReference>
<dbReference type="Proteomes" id="UP001153636">
    <property type="component" value="Chromosome 1"/>
</dbReference>
<evidence type="ECO:0000256" key="7">
    <source>
        <dbReference type="ARBA" id="ARBA00022574"/>
    </source>
</evidence>
<keyword evidence="9" id="KW-0479">Metal-binding</keyword>
<dbReference type="PROSITE" id="PS00518">
    <property type="entry name" value="ZF_RING_1"/>
    <property type="match status" value="1"/>
</dbReference>
<dbReference type="EC" id="2.3.2.27" evidence="5"/>
<sequence>MNVDETGMEVDNGENDEETVVITEDAVTNVNIEAPGTTSEIEIISQTNFQQDDINSTPNNNLVESNATPSDCATTRSQPYEDDEEGTLCPICLDNWTNSGEHRICSLKCGHVFCHKCVTRWLDTQQHKSCPTCKKRARKQEIRFIYAKKLIAVDNSELEALRHQLNLVIEEKHKIQLDLSKYICREGIYKQNIAHLQNKIEELTSKEANYRCSEIRLNEETSNTHSKLYMEKSLEICKQNGCRVFDSSTILDLIMVSSKSPNSLFAGFGIRKINMSQYKPLAFIPLHQQQIRDISYCAVNNRLLTVSMDKTFKVTDLSSNKVLFASSLTMPLWSCCWDKDNHNYLYVGTQAGTLVKYDVRSLGEPISTLSIPGDMSPVVSIASISGAPGTEFPLGGVISCKLNSLWVFENEGNDYTQHSISLNGPFVSMKYHNETRQMLISSRPNNLISHSRHSLCNLSKDLEGTVNCNIIHTFSGGGMQKLLSKSCFVFDKQEYVAAYEESNKCVFLWNINTGQKTCSLPAREAVLDLKGIKTCNGSFLISLTERKMEFFKFN</sequence>
<evidence type="ECO:0000256" key="15">
    <source>
        <dbReference type="ARBA" id="ARBA00023204"/>
    </source>
</evidence>
<dbReference type="GO" id="GO:0061630">
    <property type="term" value="F:ubiquitin protein ligase activity"/>
    <property type="evidence" value="ECO:0007669"/>
    <property type="project" value="UniProtKB-EC"/>
</dbReference>
<evidence type="ECO:0000256" key="16">
    <source>
        <dbReference type="ARBA" id="ARBA00023242"/>
    </source>
</evidence>
<dbReference type="PROSITE" id="PS50089">
    <property type="entry name" value="ZF_RING_2"/>
    <property type="match status" value="1"/>
</dbReference>
<feature type="domain" description="RING-type" evidence="20">
    <location>
        <begin position="89"/>
        <end position="134"/>
    </location>
</feature>
<dbReference type="Pfam" id="PF13639">
    <property type="entry name" value="zf-RING_2"/>
    <property type="match status" value="1"/>
</dbReference>
<evidence type="ECO:0000256" key="5">
    <source>
        <dbReference type="ARBA" id="ARBA00012483"/>
    </source>
</evidence>
<feature type="coiled-coil region" evidence="18">
    <location>
        <begin position="186"/>
        <end position="213"/>
    </location>
</feature>
<dbReference type="PANTHER" id="PTHR16047:SF7">
    <property type="entry name" value="E3 UBIQUITIN-PROTEIN LIGASE RFWD3"/>
    <property type="match status" value="1"/>
</dbReference>
<dbReference type="GO" id="GO:0016567">
    <property type="term" value="P:protein ubiquitination"/>
    <property type="evidence" value="ECO:0007669"/>
    <property type="project" value="InterPro"/>
</dbReference>
<dbReference type="Gene3D" id="2.130.10.10">
    <property type="entry name" value="YVTN repeat-like/Quinoprotein amine dehydrogenase"/>
    <property type="match status" value="1"/>
</dbReference>
<evidence type="ECO:0000256" key="19">
    <source>
        <dbReference type="SAM" id="MobiDB-lite"/>
    </source>
</evidence>
<evidence type="ECO:0000313" key="22">
    <source>
        <dbReference type="Proteomes" id="UP001153636"/>
    </source>
</evidence>
<comment type="catalytic activity">
    <reaction evidence="1">
        <text>S-ubiquitinyl-[E2 ubiquitin-conjugating enzyme]-L-cysteine + [acceptor protein]-L-lysine = [E2 ubiquitin-conjugating enzyme]-L-cysteine + N(6)-ubiquitinyl-[acceptor protein]-L-lysine.</text>
        <dbReference type="EC" id="2.3.2.27"/>
    </reaction>
</comment>
<keyword evidence="11" id="KW-0227">DNA damage</keyword>
<dbReference type="GO" id="GO:0036297">
    <property type="term" value="P:interstrand cross-link repair"/>
    <property type="evidence" value="ECO:0007669"/>
    <property type="project" value="InterPro"/>
</dbReference>
<dbReference type="GO" id="GO:0005737">
    <property type="term" value="C:cytoplasm"/>
    <property type="evidence" value="ECO:0007669"/>
    <property type="project" value="UniProtKB-SubCell"/>
</dbReference>
<feature type="region of interest" description="Disordered" evidence="19">
    <location>
        <begin position="52"/>
        <end position="81"/>
    </location>
</feature>
<evidence type="ECO:0000256" key="18">
    <source>
        <dbReference type="SAM" id="Coils"/>
    </source>
</evidence>
<evidence type="ECO:0000256" key="12">
    <source>
        <dbReference type="ARBA" id="ARBA00022771"/>
    </source>
</evidence>